<proteinExistence type="predicted"/>
<protein>
    <submittedName>
        <fullName evidence="2">YdcF family protein</fullName>
    </submittedName>
</protein>
<dbReference type="PANTHER" id="PTHR30336">
    <property type="entry name" value="INNER MEMBRANE PROTEIN, PROBABLE PERMEASE"/>
    <property type="match status" value="1"/>
</dbReference>
<dbReference type="CDD" id="cd06259">
    <property type="entry name" value="YdcF-like"/>
    <property type="match status" value="1"/>
</dbReference>
<comment type="caution">
    <text evidence="2">The sequence shown here is derived from an EMBL/GenBank/DDBJ whole genome shotgun (WGS) entry which is preliminary data.</text>
</comment>
<dbReference type="InterPro" id="IPR051599">
    <property type="entry name" value="Cell_Envelope_Assoc"/>
</dbReference>
<evidence type="ECO:0000313" key="2">
    <source>
        <dbReference type="EMBL" id="MEL3971362.1"/>
    </source>
</evidence>
<organism evidence="2 3">
    <name type="scientific">Rossellomorea oryzaecorticis</name>
    <dbReference type="NCBI Taxonomy" id="1396505"/>
    <lineage>
        <taxon>Bacteria</taxon>
        <taxon>Bacillati</taxon>
        <taxon>Bacillota</taxon>
        <taxon>Bacilli</taxon>
        <taxon>Bacillales</taxon>
        <taxon>Bacillaceae</taxon>
        <taxon>Rossellomorea</taxon>
    </lineage>
</organism>
<gene>
    <name evidence="2" type="ORF">AAEO50_03630</name>
</gene>
<keyword evidence="3" id="KW-1185">Reference proteome</keyword>
<dbReference type="Pfam" id="PF02698">
    <property type="entry name" value="DUF218"/>
    <property type="match status" value="1"/>
</dbReference>
<dbReference type="EMBL" id="JBBYAF010000005">
    <property type="protein sequence ID" value="MEL3971362.1"/>
    <property type="molecule type" value="Genomic_DNA"/>
</dbReference>
<reference evidence="2 3" key="1">
    <citation type="submission" date="2024-04" db="EMBL/GenBank/DDBJ databases">
        <title>Bacillus oryzaecorticis sp. nov., a moderately halophilic bacterium isolated from rice husks.</title>
        <authorList>
            <person name="Zhu H.-S."/>
        </authorList>
    </citation>
    <scope>NUCLEOTIDE SEQUENCE [LARGE SCALE GENOMIC DNA]</scope>
    <source>
        <strain evidence="2 3">ZC255</strain>
    </source>
</reference>
<evidence type="ECO:0000313" key="3">
    <source>
        <dbReference type="Proteomes" id="UP001389717"/>
    </source>
</evidence>
<sequence length="217" mass="24848">MNPIIPKETEMPQLDKKQLEKVTDLTFYERIPLKKCNAIFVFSGTHPGHWEKAIEAYKLDLAPKIIVTGGRSLTGIPHPKWEGRQSHSITEASVIISYLLQAGIPEESIIYEDQSTNSLENVLYAKDIIDFVAIASMLVICKSHVAGRQIRTHMKHFPSGIVYISFSFNATYQNSEITRENWFNSEIGRNRVWGEYRRIFNYGQLGHLVPPTEERVL</sequence>
<dbReference type="InterPro" id="IPR014729">
    <property type="entry name" value="Rossmann-like_a/b/a_fold"/>
</dbReference>
<dbReference type="Proteomes" id="UP001389717">
    <property type="component" value="Unassembled WGS sequence"/>
</dbReference>
<feature type="domain" description="DUF218" evidence="1">
    <location>
        <begin position="38"/>
        <end position="163"/>
    </location>
</feature>
<dbReference type="PANTHER" id="PTHR30336:SF20">
    <property type="entry name" value="DUF218 DOMAIN-CONTAINING PROTEIN"/>
    <property type="match status" value="1"/>
</dbReference>
<dbReference type="Gene3D" id="3.40.50.620">
    <property type="entry name" value="HUPs"/>
    <property type="match status" value="1"/>
</dbReference>
<evidence type="ECO:0000259" key="1">
    <source>
        <dbReference type="Pfam" id="PF02698"/>
    </source>
</evidence>
<dbReference type="RefSeq" id="WP_341980545.1">
    <property type="nucleotide sequence ID" value="NZ_JBBYAF010000005.1"/>
</dbReference>
<dbReference type="InterPro" id="IPR003848">
    <property type="entry name" value="DUF218"/>
</dbReference>
<name>A0ABU9K7B0_9BACI</name>
<accession>A0ABU9K7B0</accession>